<accession>A0ABP0VZ67</accession>
<keyword evidence="1" id="KW-0732">Signal</keyword>
<organism evidence="2 3">
    <name type="scientific">Sphagnum jensenii</name>
    <dbReference type="NCBI Taxonomy" id="128206"/>
    <lineage>
        <taxon>Eukaryota</taxon>
        <taxon>Viridiplantae</taxon>
        <taxon>Streptophyta</taxon>
        <taxon>Embryophyta</taxon>
        <taxon>Bryophyta</taxon>
        <taxon>Sphagnophytina</taxon>
        <taxon>Sphagnopsida</taxon>
        <taxon>Sphagnales</taxon>
        <taxon>Sphagnaceae</taxon>
        <taxon>Sphagnum</taxon>
    </lineage>
</organism>
<name>A0ABP0VZ67_9BRYO</name>
<feature type="signal peptide" evidence="1">
    <location>
        <begin position="1"/>
        <end position="25"/>
    </location>
</feature>
<dbReference type="EMBL" id="OZ020106">
    <property type="protein sequence ID" value="CAK9258670.1"/>
    <property type="molecule type" value="Genomic_DNA"/>
</dbReference>
<reference evidence="2" key="1">
    <citation type="submission" date="2024-02" db="EMBL/GenBank/DDBJ databases">
        <authorList>
            <consortium name="ELIXIR-Norway"/>
            <consortium name="Elixir Norway"/>
        </authorList>
    </citation>
    <scope>NUCLEOTIDE SEQUENCE</scope>
</reference>
<evidence type="ECO:0008006" key="4">
    <source>
        <dbReference type="Google" id="ProtNLM"/>
    </source>
</evidence>
<evidence type="ECO:0000313" key="3">
    <source>
        <dbReference type="Proteomes" id="UP001497444"/>
    </source>
</evidence>
<dbReference type="Proteomes" id="UP001497444">
    <property type="component" value="Chromosome 11"/>
</dbReference>
<gene>
    <name evidence="2" type="ORF">CSSPJE1EN1_LOCUS4148</name>
</gene>
<feature type="chain" id="PRO_5045865306" description="Secreted protein" evidence="1">
    <location>
        <begin position="26"/>
        <end position="75"/>
    </location>
</feature>
<evidence type="ECO:0000256" key="1">
    <source>
        <dbReference type="SAM" id="SignalP"/>
    </source>
</evidence>
<keyword evidence="3" id="KW-1185">Reference proteome</keyword>
<evidence type="ECO:0000313" key="2">
    <source>
        <dbReference type="EMBL" id="CAK9258670.1"/>
    </source>
</evidence>
<sequence>MCKLRGFGNVLMLLLLGRSFHEVKKSSCPSSVTAPTDTTHRDTSGMIEVLCVQRPLTTSTCMCTVSSSWPTFSLE</sequence>
<protein>
    <recommendedName>
        <fullName evidence="4">Secreted protein</fullName>
    </recommendedName>
</protein>
<proteinExistence type="predicted"/>